<reference evidence="1 2" key="1">
    <citation type="submission" date="2024-03" db="EMBL/GenBank/DDBJ databases">
        <title>Sequence of Lycoming College Course Isolates.</title>
        <authorList>
            <person name="Plotts O."/>
            <person name="Newman J."/>
        </authorList>
    </citation>
    <scope>NUCLEOTIDE SEQUENCE [LARGE SCALE GENOMIC DNA]</scope>
    <source>
        <strain evidence="1 2">CJB-3</strain>
    </source>
</reference>
<dbReference type="PANTHER" id="PTHR48098:SF3">
    <property type="entry name" value="IRON(III) ENTEROBACTIN ESTERASE"/>
    <property type="match status" value="1"/>
</dbReference>
<gene>
    <name evidence="1" type="ORF">WAE58_15030</name>
</gene>
<dbReference type="Proteomes" id="UP001378956">
    <property type="component" value="Unassembled WGS sequence"/>
</dbReference>
<dbReference type="RefSeq" id="WP_337716936.1">
    <property type="nucleotide sequence ID" value="NZ_JBBEUB010000005.1"/>
</dbReference>
<dbReference type="InterPro" id="IPR029058">
    <property type="entry name" value="AB_hydrolase_fold"/>
</dbReference>
<evidence type="ECO:0000313" key="1">
    <source>
        <dbReference type="EMBL" id="MEJ2903757.1"/>
    </source>
</evidence>
<keyword evidence="2" id="KW-1185">Reference proteome</keyword>
<dbReference type="PANTHER" id="PTHR48098">
    <property type="entry name" value="ENTEROCHELIN ESTERASE-RELATED"/>
    <property type="match status" value="1"/>
</dbReference>
<dbReference type="EMBL" id="JBBEUB010000005">
    <property type="protein sequence ID" value="MEJ2903757.1"/>
    <property type="molecule type" value="Genomic_DNA"/>
</dbReference>
<dbReference type="SUPFAM" id="SSF53474">
    <property type="entry name" value="alpha/beta-Hydrolases"/>
    <property type="match status" value="1"/>
</dbReference>
<proteinExistence type="predicted"/>
<accession>A0ABU8NNG5</accession>
<sequence>MKEEYKKWHSNNLSADFELLAFGHSGYPILLFPTSMGRYFENKDFKMIESIQWFIDEGKVKVYCVDSIDGLSWYNKGIHPADRVKNHICYDKLLLEEVSTMARQETGHSKIITAGCSFGGYHAANFAFRHPWLVSHMFSLSGVFDIRSQLDGFYNDEVYFNNPVDFLPNDNNPELWNMKIILGTAERDICKPDNERLSQILTDKGINHWLDVKENADHDWPIWRKMLPEYLSQLSFN</sequence>
<comment type="caution">
    <text evidence="1">The sequence shown here is derived from an EMBL/GenBank/DDBJ whole genome shotgun (WGS) entry which is preliminary data.</text>
</comment>
<organism evidence="1 2">
    <name type="scientific">Pedobacter panaciterrae</name>
    <dbReference type="NCBI Taxonomy" id="363849"/>
    <lineage>
        <taxon>Bacteria</taxon>
        <taxon>Pseudomonadati</taxon>
        <taxon>Bacteroidota</taxon>
        <taxon>Sphingobacteriia</taxon>
        <taxon>Sphingobacteriales</taxon>
        <taxon>Sphingobacteriaceae</taxon>
        <taxon>Pedobacter</taxon>
    </lineage>
</organism>
<protein>
    <submittedName>
        <fullName evidence="1">Esterase</fullName>
    </submittedName>
</protein>
<dbReference type="InterPro" id="IPR050583">
    <property type="entry name" value="Mycobacterial_A85_antigen"/>
</dbReference>
<dbReference type="Gene3D" id="3.40.50.1820">
    <property type="entry name" value="alpha/beta hydrolase"/>
    <property type="match status" value="1"/>
</dbReference>
<name>A0ABU8NNG5_9SPHI</name>
<evidence type="ECO:0000313" key="2">
    <source>
        <dbReference type="Proteomes" id="UP001378956"/>
    </source>
</evidence>